<accession>A0AAD5UK95</accession>
<name>A0AAD5UK95_9FUNG</name>
<gene>
    <name evidence="2" type="ORF">HK103_000975</name>
</gene>
<dbReference type="AlphaFoldDB" id="A0AAD5UK95"/>
<feature type="region of interest" description="Disordered" evidence="1">
    <location>
        <begin position="1"/>
        <end position="47"/>
    </location>
</feature>
<dbReference type="EMBL" id="JADGKB010000012">
    <property type="protein sequence ID" value="KAJ3260340.1"/>
    <property type="molecule type" value="Genomic_DNA"/>
</dbReference>
<reference evidence="2" key="1">
    <citation type="submission" date="2020-05" db="EMBL/GenBank/DDBJ databases">
        <title>Phylogenomic resolution of chytrid fungi.</title>
        <authorList>
            <person name="Stajich J.E."/>
            <person name="Amses K."/>
            <person name="Simmons R."/>
            <person name="Seto K."/>
            <person name="Myers J."/>
            <person name="Bonds A."/>
            <person name="Quandt C.A."/>
            <person name="Barry K."/>
            <person name="Liu P."/>
            <person name="Grigoriev I."/>
            <person name="Longcore J.E."/>
            <person name="James T.Y."/>
        </authorList>
    </citation>
    <scope>NUCLEOTIDE SEQUENCE</scope>
    <source>
        <strain evidence="2">PLAUS21</strain>
    </source>
</reference>
<evidence type="ECO:0000256" key="1">
    <source>
        <dbReference type="SAM" id="MobiDB-lite"/>
    </source>
</evidence>
<proteinExistence type="predicted"/>
<evidence type="ECO:0000313" key="3">
    <source>
        <dbReference type="Proteomes" id="UP001210925"/>
    </source>
</evidence>
<evidence type="ECO:0000313" key="2">
    <source>
        <dbReference type="EMBL" id="KAJ3260340.1"/>
    </source>
</evidence>
<dbReference type="Proteomes" id="UP001210925">
    <property type="component" value="Unassembled WGS sequence"/>
</dbReference>
<sequence length="178" mass="20147">MENTKTGVSKWELSDSDQERSAVSDGTVVVPDSLPKSAPVPFEPKHSRPVAILPSQYSAKTTSYLHKAVPSMHSPPSYRYAPSTVPHSPMIRSDMPYPGSRFYAPKVASYSVPYTSHPQPYGYRSRLSQQIPRTRVVRYQPYAQSAYVNYPTQEYTQKKYVHPSNSYIFGKEIRKPAN</sequence>
<comment type="caution">
    <text evidence="2">The sequence shown here is derived from an EMBL/GenBank/DDBJ whole genome shotgun (WGS) entry which is preliminary data.</text>
</comment>
<organism evidence="2 3">
    <name type="scientific">Boothiomyces macroporosus</name>
    <dbReference type="NCBI Taxonomy" id="261099"/>
    <lineage>
        <taxon>Eukaryota</taxon>
        <taxon>Fungi</taxon>
        <taxon>Fungi incertae sedis</taxon>
        <taxon>Chytridiomycota</taxon>
        <taxon>Chytridiomycota incertae sedis</taxon>
        <taxon>Chytridiomycetes</taxon>
        <taxon>Rhizophydiales</taxon>
        <taxon>Terramycetaceae</taxon>
        <taxon>Boothiomyces</taxon>
    </lineage>
</organism>
<protein>
    <submittedName>
        <fullName evidence="2">Uncharacterized protein</fullName>
    </submittedName>
</protein>
<keyword evidence="3" id="KW-1185">Reference proteome</keyword>